<organism evidence="9 10">
    <name type="scientific">Chironomus riparius</name>
    <dbReference type="NCBI Taxonomy" id="315576"/>
    <lineage>
        <taxon>Eukaryota</taxon>
        <taxon>Metazoa</taxon>
        <taxon>Ecdysozoa</taxon>
        <taxon>Arthropoda</taxon>
        <taxon>Hexapoda</taxon>
        <taxon>Insecta</taxon>
        <taxon>Pterygota</taxon>
        <taxon>Neoptera</taxon>
        <taxon>Endopterygota</taxon>
        <taxon>Diptera</taxon>
        <taxon>Nematocera</taxon>
        <taxon>Chironomoidea</taxon>
        <taxon>Chironomidae</taxon>
        <taxon>Chironominae</taxon>
        <taxon>Chironomus</taxon>
    </lineage>
</organism>
<evidence type="ECO:0000256" key="6">
    <source>
        <dbReference type="ARBA" id="ARBA00023136"/>
    </source>
</evidence>
<keyword evidence="4 8" id="KW-0812">Transmembrane</keyword>
<name>A0A9N9RVP4_9DIPT</name>
<keyword evidence="7" id="KW-0675">Receptor</keyword>
<feature type="transmembrane region" description="Helical" evidence="8">
    <location>
        <begin position="201"/>
        <end position="219"/>
    </location>
</feature>
<keyword evidence="10" id="KW-1185">Reference proteome</keyword>
<dbReference type="PANTHER" id="PTHR21421">
    <property type="entry name" value="GUSTATORY RECEPTOR"/>
    <property type="match status" value="1"/>
</dbReference>
<reference evidence="9" key="1">
    <citation type="submission" date="2022-01" db="EMBL/GenBank/DDBJ databases">
        <authorList>
            <person name="King R."/>
        </authorList>
    </citation>
    <scope>NUCLEOTIDE SEQUENCE</scope>
</reference>
<evidence type="ECO:0000256" key="2">
    <source>
        <dbReference type="ARBA" id="ARBA00005327"/>
    </source>
</evidence>
<dbReference type="GO" id="GO:0033041">
    <property type="term" value="F:sweet taste receptor activity"/>
    <property type="evidence" value="ECO:0007669"/>
    <property type="project" value="TreeGrafter"/>
</dbReference>
<evidence type="ECO:0008006" key="11">
    <source>
        <dbReference type="Google" id="ProtNLM"/>
    </source>
</evidence>
<evidence type="ECO:0000256" key="1">
    <source>
        <dbReference type="ARBA" id="ARBA00004651"/>
    </source>
</evidence>
<dbReference type="OrthoDB" id="5800391at2759"/>
<evidence type="ECO:0000256" key="3">
    <source>
        <dbReference type="ARBA" id="ARBA00022475"/>
    </source>
</evidence>
<accession>A0A9N9RVP4</accession>
<dbReference type="PANTHER" id="PTHR21421:SF35">
    <property type="entry name" value="GUSTATORY RECEPTOR FOR SUGAR TASTE 64B-RELATED"/>
    <property type="match status" value="1"/>
</dbReference>
<feature type="transmembrane region" description="Helical" evidence="8">
    <location>
        <begin position="263"/>
        <end position="281"/>
    </location>
</feature>
<dbReference type="AlphaFoldDB" id="A0A9N9RVP4"/>
<comment type="similarity">
    <text evidence="2">Belongs to the insect chemoreceptor superfamily. Gustatory receptor (GR) family. Gr5a subfamily.</text>
</comment>
<gene>
    <name evidence="9" type="ORF">CHIRRI_LOCUS8689</name>
</gene>
<dbReference type="EMBL" id="OU895878">
    <property type="protein sequence ID" value="CAG9805821.1"/>
    <property type="molecule type" value="Genomic_DNA"/>
</dbReference>
<evidence type="ECO:0000256" key="8">
    <source>
        <dbReference type="SAM" id="Phobius"/>
    </source>
</evidence>
<evidence type="ECO:0000256" key="5">
    <source>
        <dbReference type="ARBA" id="ARBA00022989"/>
    </source>
</evidence>
<evidence type="ECO:0000313" key="10">
    <source>
        <dbReference type="Proteomes" id="UP001153620"/>
    </source>
</evidence>
<evidence type="ECO:0000256" key="7">
    <source>
        <dbReference type="ARBA" id="ARBA00023170"/>
    </source>
</evidence>
<protein>
    <recommendedName>
        <fullName evidence="11">Gustatory receptor</fullName>
    </recommendedName>
</protein>
<dbReference type="InterPro" id="IPR009318">
    <property type="entry name" value="Gustatory_rcpt"/>
</dbReference>
<comment type="subcellular location">
    <subcellularLocation>
        <location evidence="1">Cell membrane</location>
        <topology evidence="1">Multi-pass membrane protein</topology>
    </subcellularLocation>
</comment>
<keyword evidence="5 8" id="KW-1133">Transmembrane helix</keyword>
<dbReference type="Proteomes" id="UP001153620">
    <property type="component" value="Chromosome 2"/>
</dbReference>
<dbReference type="Pfam" id="PF06151">
    <property type="entry name" value="Trehalose_recp"/>
    <property type="match status" value="2"/>
</dbReference>
<reference evidence="9" key="2">
    <citation type="submission" date="2022-10" db="EMBL/GenBank/DDBJ databases">
        <authorList>
            <consortium name="ENA_rothamsted_submissions"/>
            <consortium name="culmorum"/>
            <person name="King R."/>
        </authorList>
    </citation>
    <scope>NUCLEOTIDE SEQUENCE</scope>
</reference>
<dbReference type="GO" id="GO:0005886">
    <property type="term" value="C:plasma membrane"/>
    <property type="evidence" value="ECO:0007669"/>
    <property type="project" value="UniProtKB-SubCell"/>
</dbReference>
<evidence type="ECO:0000256" key="4">
    <source>
        <dbReference type="ARBA" id="ARBA00022692"/>
    </source>
</evidence>
<keyword evidence="3" id="KW-1003">Cell membrane</keyword>
<evidence type="ECO:0000313" key="9">
    <source>
        <dbReference type="EMBL" id="CAG9805821.1"/>
    </source>
</evidence>
<keyword evidence="6 8" id="KW-0472">Membrane</keyword>
<sequence length="295" mass="34378">MILRAFSSLLCASKVNESAKETEILIRLTPSAKWNSDLQRLNDTIKSNTIGLSGRRFFFVTKTFILAMIGTVVKYELVLLDEVNNFGGLPDVSIFKFSYKLPTLFREWIYFDYYVAHVNDVDNGKFKALNSVHILFIFMIMTLIEDILSYATDYESSSRCFHIYASSFEGFTRGIIPSFFKVFTYSHYWGAFFIITRFYRSIIWSFSNVFLVVIYYVIYNKVKKFNERIVAMECLIKLLQQYATYEKVAISTYDIIHITKPSILHLLGTIITYVMVIATFASHEKFDLTAQHCEY</sequence>
<proteinExistence type="inferred from homology"/>